<comment type="caution">
    <text evidence="15">Lacks conserved residue(s) required for the propagation of feature annotation.</text>
</comment>
<comment type="subunit">
    <text evidence="15">Can form hexamers. Interacts with E2 protein; this interaction increases E1 DNA binding specificity. Interacts with host DNA polymerase subunit POLA2. Interacts with host single stranded DNA-binding protein RPA1. Interacts with host TOP1; this interaction stimulates the enzymatic activity of TOP1.</text>
</comment>
<dbReference type="InterPro" id="IPR016393">
    <property type="entry name" value="Rep_E1_papillomaV"/>
</dbReference>
<dbReference type="Pfam" id="PF00524">
    <property type="entry name" value="PPV_E1_N"/>
    <property type="match status" value="1"/>
</dbReference>
<feature type="short sequence motif" description="Nuclear export signal" evidence="15">
    <location>
        <begin position="101"/>
        <end position="110"/>
    </location>
</feature>
<comment type="similarity">
    <text evidence="15 16">Belongs to the papillomaviridae E1 protein family.</text>
</comment>
<keyword evidence="6 15" id="KW-0547">Nucleotide-binding</keyword>
<feature type="short sequence motif" description="Nuclear localization signal" evidence="15">
    <location>
        <begin position="85"/>
        <end position="87"/>
    </location>
</feature>
<dbReference type="PIRSF" id="PIRSF003383">
    <property type="entry name" value="Rep_E1_papillomaV"/>
    <property type="match status" value="1"/>
</dbReference>
<dbReference type="HAMAP" id="MF_04000">
    <property type="entry name" value="PPV_E1"/>
    <property type="match status" value="1"/>
</dbReference>
<keyword evidence="9 15" id="KW-0067">ATP-binding</keyword>
<keyword evidence="8 15" id="KW-0347">Helicase</keyword>
<organism evidence="18">
    <name type="scientific">Canis familiaris papillomavirus 2</name>
    <dbReference type="NCBI Taxonomy" id="292792"/>
    <lineage>
        <taxon>Viruses</taxon>
        <taxon>Monodnaviria</taxon>
        <taxon>Shotokuvirae</taxon>
        <taxon>Cossaviricota</taxon>
        <taxon>Papovaviricetes</taxon>
        <taxon>Zurhausenvirales</taxon>
        <taxon>Papillomaviridae</taxon>
        <taxon>Firstpapillomavirinae</taxon>
        <taxon>Taupapillomavirus</taxon>
        <taxon>Taupapillomavirus 1</taxon>
    </lineage>
</organism>
<keyword evidence="15" id="KW-1017">Isopeptide bond</keyword>
<dbReference type="Pfam" id="PF20450">
    <property type="entry name" value="PPV_E1_DBD"/>
    <property type="match status" value="1"/>
</dbReference>
<comment type="function">
    <text evidence="16">ATP-dependent DNA helicase required for initiation of viral DNA replication. It forms a complex with the viral E2 protein. The E1-E2 complex binds to the replication origin which contains binding sites for both proteins.</text>
</comment>
<evidence type="ECO:0000256" key="15">
    <source>
        <dbReference type="HAMAP-Rule" id="MF_04000"/>
    </source>
</evidence>
<dbReference type="Pfam" id="PF00519">
    <property type="entry name" value="PPV_E1_C"/>
    <property type="match status" value="1"/>
</dbReference>
<feature type="cross-link" description="Glycyl lysine isopeptide (Lys-Gly) (interchain with G-Cter in SUMO)" evidence="15">
    <location>
        <position position="518"/>
    </location>
</feature>
<keyword evidence="5 15" id="KW-0235">DNA replication</keyword>
<dbReference type="InterPro" id="IPR001177">
    <property type="entry name" value="PPV_DNA_helicase_E1_C"/>
</dbReference>
<comment type="PTM">
    <text evidence="15">Sumoylated.</text>
</comment>
<evidence type="ECO:0000313" key="18">
    <source>
        <dbReference type="EMBL" id="BBC43193.1"/>
    </source>
</evidence>
<accession>A0A451FCV5</accession>
<comment type="subcellular location">
    <subcellularLocation>
        <location evidence="1 15">Host nucleus</location>
    </subcellularLocation>
</comment>
<comment type="catalytic activity">
    <reaction evidence="13 15 16">
        <text>ATP + H2O = ADP + phosphate + H(+)</text>
        <dbReference type="Rhea" id="RHEA:13065"/>
        <dbReference type="ChEBI" id="CHEBI:15377"/>
        <dbReference type="ChEBI" id="CHEBI:15378"/>
        <dbReference type="ChEBI" id="CHEBI:30616"/>
        <dbReference type="ChEBI" id="CHEBI:43474"/>
        <dbReference type="ChEBI" id="CHEBI:456216"/>
        <dbReference type="EC" id="5.6.2.4"/>
    </reaction>
</comment>
<evidence type="ECO:0000256" key="14">
    <source>
        <dbReference type="ARBA" id="ARBA00093297"/>
    </source>
</evidence>
<dbReference type="GO" id="GO:0016887">
    <property type="term" value="F:ATP hydrolysis activity"/>
    <property type="evidence" value="ECO:0007669"/>
    <property type="project" value="RHEA"/>
</dbReference>
<dbReference type="SUPFAM" id="SSF55464">
    <property type="entry name" value="Origin of replication-binding domain, RBD-like"/>
    <property type="match status" value="1"/>
</dbReference>
<comment type="function">
    <text evidence="14 15">ATP-dependent DNA 3'-5' helicase required for initiation of viral DNA replication. It forms a complex with the viral E2 protein. The E1-E2 complex binds to the replication origin which contains binding sites for both proteins. During the initial step, a dimer of E1 interacts with a dimer of protein E2 leading to a complex that binds the viral origin of replication with high specificity. Then, a second dimer of E1 displaces the E2 dimer in an ATP-dependent manner to form the E1 tetramer. Following this, two E1 monomers are added to each half of the site, which results in the formation of two E1 trimers on the viral ori. Subsequently, two hexamers will be created. The double hexamer acts as a bi-directional helicase machinery and unwinds the viral DNA and then recruits the host DNA polymerase to start replication.</text>
</comment>
<dbReference type="InterPro" id="IPR046832">
    <property type="entry name" value="PPV_E1_DBD"/>
</dbReference>
<evidence type="ECO:0000259" key="17">
    <source>
        <dbReference type="PROSITE" id="PS51206"/>
    </source>
</evidence>
<evidence type="ECO:0000256" key="13">
    <source>
        <dbReference type="ARBA" id="ARBA00048988"/>
    </source>
</evidence>
<dbReference type="EC" id="5.6.2.4" evidence="15 16"/>
<keyword evidence="15" id="KW-0832">Ubl conjugation</keyword>
<proteinExistence type="inferred from homology"/>
<dbReference type="GO" id="GO:0003677">
    <property type="term" value="F:DNA binding"/>
    <property type="evidence" value="ECO:0007669"/>
    <property type="project" value="UniProtKB-UniRule"/>
</dbReference>
<evidence type="ECO:0000256" key="10">
    <source>
        <dbReference type="ARBA" id="ARBA00023125"/>
    </source>
</evidence>
<dbReference type="InterPro" id="IPR014000">
    <property type="entry name" value="PPV_DNA_helicase_E1_N"/>
</dbReference>
<feature type="region of interest" description="DNA-binding region" evidence="15">
    <location>
        <begin position="145"/>
        <end position="311"/>
    </location>
</feature>
<comment type="PTM">
    <text evidence="15">Phosphorylated.</text>
</comment>
<comment type="catalytic activity">
    <reaction evidence="12 15">
        <text>Couples ATP hydrolysis with the unwinding of duplex DNA by translocating in the 3'-5' direction.</text>
        <dbReference type="EC" id="5.6.2.4"/>
    </reaction>
</comment>
<dbReference type="InterPro" id="IPR014015">
    <property type="entry name" value="Helicase_SF3_DNA-vir"/>
</dbReference>
<reference evidence="18" key="1">
    <citation type="journal article" date="2019" name="J. Vet. Med. Sci.">
        <title>Spontaneous regression of canine papillomavirus type 2-related papillomatosis on footpads in a dog.</title>
        <authorList>
            <person name="Iyori K."/>
            <person name="Inai K."/>
            <person name="Shimakura H."/>
            <person name="Haga T."/>
            <person name="Shimoura H."/>
            <person name="Imanishi I."/>
            <person name="Imai A."/>
            <person name="Iwasaki T."/>
        </authorList>
    </citation>
    <scope>NUCLEOTIDE SEQUENCE</scope>
    <source>
        <strain evidence="18">C170322</strain>
    </source>
</reference>
<evidence type="ECO:0000256" key="11">
    <source>
        <dbReference type="ARBA" id="ARBA00023235"/>
    </source>
</evidence>
<dbReference type="Gene3D" id="1.10.10.510">
    <property type="entry name" value="Zinc finger, large T-antigen D1 domain"/>
    <property type="match status" value="1"/>
</dbReference>
<evidence type="ECO:0000256" key="3">
    <source>
        <dbReference type="ARBA" id="ARBA00022553"/>
    </source>
</evidence>
<evidence type="ECO:0000256" key="7">
    <source>
        <dbReference type="ARBA" id="ARBA00022801"/>
    </source>
</evidence>
<dbReference type="EMBL" id="LC363559">
    <property type="protein sequence ID" value="BBC43193.1"/>
    <property type="molecule type" value="Genomic_DNA"/>
</dbReference>
<dbReference type="GO" id="GO:0042025">
    <property type="term" value="C:host cell nucleus"/>
    <property type="evidence" value="ECO:0007669"/>
    <property type="project" value="UniProtKB-SubCell"/>
</dbReference>
<keyword evidence="11 15" id="KW-0413">Isomerase</keyword>
<keyword evidence="3 15" id="KW-0597">Phosphoprotein</keyword>
<protein>
    <recommendedName>
        <fullName evidence="15 16">Replication protein E1</fullName>
        <ecNumber evidence="15 16">5.6.2.4</ecNumber>
    </recommendedName>
    <alternativeName>
        <fullName evidence="15">ATP-dependent helicase E1</fullName>
    </alternativeName>
    <alternativeName>
        <fullName evidence="15">DNA 3'-5' helicase E1</fullName>
    </alternativeName>
</protein>
<evidence type="ECO:0000256" key="8">
    <source>
        <dbReference type="ARBA" id="ARBA00022806"/>
    </source>
</evidence>
<keyword evidence="2 15" id="KW-0244">Early protein</keyword>
<evidence type="ECO:0000256" key="5">
    <source>
        <dbReference type="ARBA" id="ARBA00022705"/>
    </source>
</evidence>
<name>A0A451FCV5_9PAPI</name>
<dbReference type="GO" id="GO:0005524">
    <property type="term" value="F:ATP binding"/>
    <property type="evidence" value="ECO:0007669"/>
    <property type="project" value="UniProtKB-UniRule"/>
</dbReference>
<evidence type="ECO:0000256" key="16">
    <source>
        <dbReference type="PIRNR" id="PIRNR003383"/>
    </source>
</evidence>
<gene>
    <name evidence="15 18" type="primary">E1</name>
</gene>
<sequence length="607" mass="68436">MAEGGERGNETEVDGEALDAGWFVVHEADCAESDEEFEKLFDKSTCSNVSDLIDDDEPSGVNEGHAGVLNQQLLEESEQQTAYLKRKYCTPSPKSASVNDLSPRLQAVSLSPRQKHSKRRLFEDSGIENSFDNEVEDSSGSRSQVQNGYRDADITVLQGSNQEATILAKFKGCFGVSLKELTRPYKSSKTCCNEWVVFAFGIREELLTASKTLLQPHCDFFLADIETGGLGYVCLYLITFKAAKNRETITKLFCSMLNCYDYQLRADPPKNRSVAVALFFYKLGLSGGCFKHGDFPPWLAKQLLVSHQQDMDVFELSKMVQWAYDNDHTDESEIAFHYACLADEDSNAAAWLKSNAQAKYVADCSKMVRHYKKQEMRNMSMSQWIYRCCYLVEGDDGDWTVVAKYLKYQGVSFLGFLTALRHLFEGTPKKQCLLIYGPPDTGKSWFCFSLLNFLRGKVVSYQNSRSHFWLSPLADCKVGMLDDATHACFQFIDVNMRSAFDGNYVSVDCKHKAPIQIKLPPMLVTSNVNLPGEACFQYLHSRVTGFEFPRKFPIDQDGSPVFSLTHSVWKAFFKRLHHQLGLDPEDENAGESCQAFRCTARSDAPSL</sequence>
<feature type="binding site" evidence="15">
    <location>
        <begin position="437"/>
        <end position="444"/>
    </location>
    <ligand>
        <name>ATP</name>
        <dbReference type="ChEBI" id="CHEBI:30616"/>
    </ligand>
</feature>
<evidence type="ECO:0000256" key="9">
    <source>
        <dbReference type="ARBA" id="ARBA00022840"/>
    </source>
</evidence>
<dbReference type="SUPFAM" id="SSF52540">
    <property type="entry name" value="P-loop containing nucleoside triphosphate hydrolases"/>
    <property type="match status" value="1"/>
</dbReference>
<keyword evidence="7 15" id="KW-0378">Hydrolase</keyword>
<keyword evidence="4 15" id="KW-1048">Host nucleus</keyword>
<dbReference type="InterPro" id="IPR037102">
    <property type="entry name" value="Znf_lg_T-Ag_D1_dom_sf"/>
</dbReference>
<dbReference type="PROSITE" id="PS51206">
    <property type="entry name" value="SF3_HELICASE_1"/>
    <property type="match status" value="1"/>
</dbReference>
<dbReference type="InterPro" id="IPR046935">
    <property type="entry name" value="PPV_E1_DBD_sf"/>
</dbReference>
<evidence type="ECO:0000256" key="12">
    <source>
        <dbReference type="ARBA" id="ARBA00034617"/>
    </source>
</evidence>
<evidence type="ECO:0000256" key="6">
    <source>
        <dbReference type="ARBA" id="ARBA00022741"/>
    </source>
</evidence>
<feature type="modified residue" description="Phosphoserine; by host" evidence="15">
    <location>
        <position position="102"/>
    </location>
</feature>
<dbReference type="Gene3D" id="3.40.50.300">
    <property type="entry name" value="P-loop containing nucleotide triphosphate hydrolases"/>
    <property type="match status" value="1"/>
</dbReference>
<evidence type="ECO:0000256" key="4">
    <source>
        <dbReference type="ARBA" id="ARBA00022562"/>
    </source>
</evidence>
<feature type="domain" description="SF3 helicase" evidence="17">
    <location>
        <begin position="411"/>
        <end position="561"/>
    </location>
</feature>
<dbReference type="InterPro" id="IPR027417">
    <property type="entry name" value="P-loop_NTPase"/>
</dbReference>
<keyword evidence="10 15" id="KW-0238">DNA-binding</keyword>
<dbReference type="GO" id="GO:0043138">
    <property type="term" value="F:3'-5' DNA helicase activity"/>
    <property type="evidence" value="ECO:0007669"/>
    <property type="project" value="UniProtKB-UniRule"/>
</dbReference>
<evidence type="ECO:0000256" key="2">
    <source>
        <dbReference type="ARBA" id="ARBA00022518"/>
    </source>
</evidence>
<evidence type="ECO:0000256" key="1">
    <source>
        <dbReference type="ARBA" id="ARBA00004147"/>
    </source>
</evidence>
<dbReference type="Gene3D" id="3.40.1310.10">
    <property type="match status" value="1"/>
</dbReference>
<dbReference type="GO" id="GO:0006260">
    <property type="term" value="P:DNA replication"/>
    <property type="evidence" value="ECO:0007669"/>
    <property type="project" value="UniProtKB-UniRule"/>
</dbReference>
<feature type="modified residue" description="Phosphoserine; by host" evidence="15">
    <location>
        <position position="92"/>
    </location>
</feature>